<evidence type="ECO:0000313" key="3">
    <source>
        <dbReference type="EMBL" id="QJH94031.1"/>
    </source>
</evidence>
<gene>
    <name evidence="2" type="ORF">TM448A00693_0019</name>
    <name evidence="3" type="ORF">TM448B00173_0001</name>
</gene>
<dbReference type="PROSITE" id="PS50943">
    <property type="entry name" value="HTH_CROC1"/>
    <property type="match status" value="1"/>
</dbReference>
<feature type="domain" description="HTH cro/C1-type" evidence="1">
    <location>
        <begin position="28"/>
        <end position="70"/>
    </location>
</feature>
<proteinExistence type="predicted"/>
<organism evidence="2">
    <name type="scientific">viral metagenome</name>
    <dbReference type="NCBI Taxonomy" id="1070528"/>
    <lineage>
        <taxon>unclassified sequences</taxon>
        <taxon>metagenomes</taxon>
        <taxon>organismal metagenomes</taxon>
    </lineage>
</organism>
<evidence type="ECO:0000313" key="2">
    <source>
        <dbReference type="EMBL" id="QJA47522.1"/>
    </source>
</evidence>
<name>A0A6H1ZJ69_9ZZZZ</name>
<evidence type="ECO:0000259" key="1">
    <source>
        <dbReference type="PROSITE" id="PS50943"/>
    </source>
</evidence>
<dbReference type="Gene3D" id="1.10.260.40">
    <property type="entry name" value="lambda repressor-like DNA-binding domains"/>
    <property type="match status" value="1"/>
</dbReference>
<dbReference type="InterPro" id="IPR001387">
    <property type="entry name" value="Cro/C1-type_HTH"/>
</dbReference>
<accession>A0A6H1ZJ69</accession>
<protein>
    <recommendedName>
        <fullName evidence="1">HTH cro/C1-type domain-containing protein</fullName>
    </recommendedName>
</protein>
<reference evidence="2" key="1">
    <citation type="submission" date="2020-03" db="EMBL/GenBank/DDBJ databases">
        <title>The deep terrestrial virosphere.</title>
        <authorList>
            <person name="Holmfeldt K."/>
            <person name="Nilsson E."/>
            <person name="Simone D."/>
            <person name="Lopez-Fernandez M."/>
            <person name="Wu X."/>
            <person name="de Brujin I."/>
            <person name="Lundin D."/>
            <person name="Andersson A."/>
            <person name="Bertilsson S."/>
            <person name="Dopson M."/>
        </authorList>
    </citation>
    <scope>NUCLEOTIDE SEQUENCE</scope>
    <source>
        <strain evidence="2">TM448A00693</strain>
        <strain evidence="3">TM448B00173</strain>
    </source>
</reference>
<dbReference type="CDD" id="cd00093">
    <property type="entry name" value="HTH_XRE"/>
    <property type="match status" value="1"/>
</dbReference>
<dbReference type="EMBL" id="MT144046">
    <property type="protein sequence ID" value="QJA47522.1"/>
    <property type="molecule type" value="Genomic_DNA"/>
</dbReference>
<dbReference type="GO" id="GO:0003677">
    <property type="term" value="F:DNA binding"/>
    <property type="evidence" value="ECO:0007669"/>
    <property type="project" value="InterPro"/>
</dbReference>
<dbReference type="AlphaFoldDB" id="A0A6H1ZJ69"/>
<dbReference type="EMBL" id="MT144595">
    <property type="protein sequence ID" value="QJH94031.1"/>
    <property type="molecule type" value="Genomic_DNA"/>
</dbReference>
<sequence>MVNEGITRPARRFQLHARIISVGHRNVKEFGDKIGMDEGMMSRIINGWETPGPSRQRRLAKYLSISLEELSTLL</sequence>
<dbReference type="SUPFAM" id="SSF47413">
    <property type="entry name" value="lambda repressor-like DNA-binding domains"/>
    <property type="match status" value="1"/>
</dbReference>
<dbReference type="InterPro" id="IPR010982">
    <property type="entry name" value="Lambda_DNA-bd_dom_sf"/>
</dbReference>